<dbReference type="AlphaFoldDB" id="A0A7J6SPK7"/>
<evidence type="ECO:0000256" key="1">
    <source>
        <dbReference type="SAM" id="Coils"/>
    </source>
</evidence>
<sequence>NVSWSAALFAIPASGVRVQSAAHGGHVRELSMKRDSLPVAIDTGCDVTTIPKGAFSMIWATIASTFGHEHVASRPPTVQPSSFDHLYARIDPKGWIWLRRTMTEYLPRVIVQGAAGSTFEVDLSAGGSPDAFILGGPFLAQHDVYVNLDRKEVGISTPDRPEATVPVTSMPSPGSLEPLVSSFVQPPSSEPPLRSSSPSILRRDDGTAASDSSITLELHNQLAFTRTRCQELEHAEKIQSADISSLRASNMALRAEVNSAQRQVAMSDEEVRSLRKRLDSTSRSLADLKAANAALEAQNSVLLHSRSEDIERVRQEDRMTSTSDRPVAATQSGVQTDPLDDQESRQLRIIDDLKRKLMDRQERESKLEIFWPGIDFLNRHAAAVSDGEGSGDGGELWLKVLAHLDGRIRELEEENRTFRNREDRVRHLQRTAACKVDGTTVNTVNELQQQLRIKSDLIESLVKRQANTSIVDAEFSRGDQRSLRALLLQPVTDEDADSDSSIPRMIEFASMLTYERDRRRQLEALLEEQIAATGCATAECDSLKASEACLLADFRSLASQALLGIVRCIEGTHRPQVTSLSVGGSREGDPDLSVAQRTSLK</sequence>
<evidence type="ECO:0000313" key="3">
    <source>
        <dbReference type="EMBL" id="KAF4734667.1"/>
    </source>
</evidence>
<feature type="coiled-coil region" evidence="1">
    <location>
        <begin position="243"/>
        <end position="298"/>
    </location>
</feature>
<feature type="region of interest" description="Disordered" evidence="2">
    <location>
        <begin position="578"/>
        <end position="601"/>
    </location>
</feature>
<keyword evidence="4" id="KW-1185">Reference proteome</keyword>
<gene>
    <name evidence="3" type="ORF">FOZ63_026820</name>
</gene>
<feature type="region of interest" description="Disordered" evidence="2">
    <location>
        <begin position="313"/>
        <end position="343"/>
    </location>
</feature>
<comment type="caution">
    <text evidence="3">The sequence shown here is derived from an EMBL/GenBank/DDBJ whole genome shotgun (WGS) entry which is preliminary data.</text>
</comment>
<proteinExistence type="predicted"/>
<dbReference type="InterPro" id="IPR021109">
    <property type="entry name" value="Peptidase_aspartic_dom_sf"/>
</dbReference>
<keyword evidence="1" id="KW-0175">Coiled coil</keyword>
<dbReference type="Proteomes" id="UP000553632">
    <property type="component" value="Unassembled WGS sequence"/>
</dbReference>
<feature type="region of interest" description="Disordered" evidence="2">
    <location>
        <begin position="155"/>
        <end position="209"/>
    </location>
</feature>
<reference evidence="3 4" key="1">
    <citation type="submission" date="2020-04" db="EMBL/GenBank/DDBJ databases">
        <title>Perkinsus olseni comparative genomics.</title>
        <authorList>
            <person name="Bogema D.R."/>
        </authorList>
    </citation>
    <scope>NUCLEOTIDE SEQUENCE [LARGE SCALE GENOMIC DNA]</scope>
    <source>
        <strain evidence="3 4">ATCC PRA-207</strain>
    </source>
</reference>
<protein>
    <submittedName>
        <fullName evidence="3">Uncharacterized protein</fullName>
    </submittedName>
</protein>
<feature type="compositionally biased region" description="Polar residues" evidence="2">
    <location>
        <begin position="320"/>
        <end position="335"/>
    </location>
</feature>
<dbReference type="Gene3D" id="2.40.70.10">
    <property type="entry name" value="Acid Proteases"/>
    <property type="match status" value="1"/>
</dbReference>
<feature type="non-terminal residue" evidence="3">
    <location>
        <position position="1"/>
    </location>
</feature>
<accession>A0A7J6SPK7</accession>
<evidence type="ECO:0000313" key="4">
    <source>
        <dbReference type="Proteomes" id="UP000553632"/>
    </source>
</evidence>
<feature type="coiled-coil region" evidence="1">
    <location>
        <begin position="401"/>
        <end position="464"/>
    </location>
</feature>
<dbReference type="EMBL" id="JABANO010016732">
    <property type="protein sequence ID" value="KAF4734667.1"/>
    <property type="molecule type" value="Genomic_DNA"/>
</dbReference>
<name>A0A7J6SPK7_PEROL</name>
<dbReference type="SUPFAM" id="SSF50630">
    <property type="entry name" value="Acid proteases"/>
    <property type="match status" value="1"/>
</dbReference>
<evidence type="ECO:0000256" key="2">
    <source>
        <dbReference type="SAM" id="MobiDB-lite"/>
    </source>
</evidence>
<organism evidence="3 4">
    <name type="scientific">Perkinsus olseni</name>
    <name type="common">Perkinsus atlanticus</name>
    <dbReference type="NCBI Taxonomy" id="32597"/>
    <lineage>
        <taxon>Eukaryota</taxon>
        <taxon>Sar</taxon>
        <taxon>Alveolata</taxon>
        <taxon>Perkinsozoa</taxon>
        <taxon>Perkinsea</taxon>
        <taxon>Perkinsida</taxon>
        <taxon>Perkinsidae</taxon>
        <taxon>Perkinsus</taxon>
    </lineage>
</organism>
<feature type="non-terminal residue" evidence="3">
    <location>
        <position position="601"/>
    </location>
</feature>